<sequence length="45" mass="4787">MVYNLCTTLVVNNSMTINEVLKLWLTLCSNAGVAGGASIKSNDNI</sequence>
<evidence type="ECO:0000313" key="2">
    <source>
        <dbReference type="Proteomes" id="UP001529235"/>
    </source>
</evidence>
<name>A0ABD4Z7I6_9CREN</name>
<gene>
    <name evidence="1" type="ORF">QPL79_05885</name>
</gene>
<dbReference type="RefSeq" id="WP_285273873.1">
    <property type="nucleotide sequence ID" value="NZ_JASNVW010000003.1"/>
</dbReference>
<keyword evidence="2" id="KW-1185">Reference proteome</keyword>
<protein>
    <submittedName>
        <fullName evidence="1">Uncharacterized protein</fullName>
    </submittedName>
</protein>
<reference evidence="1 2" key="1">
    <citation type="submission" date="2023-05" db="EMBL/GenBank/DDBJ databases">
        <title>A new hyperthermophilic archaea 'Ignisphaera cupida' sp. nov. and description of the family 'Ignisphaeraceae' fam. nov.</title>
        <authorList>
            <person name="Podosokorskaya O.A."/>
            <person name="Elcheninov A.G."/>
            <person name="Klukina A."/>
            <person name="Merkel A.Y."/>
        </authorList>
    </citation>
    <scope>NUCLEOTIDE SEQUENCE [LARGE SCALE GENOMIC DNA]</scope>
    <source>
        <strain evidence="1 2">4213-co</strain>
    </source>
</reference>
<comment type="caution">
    <text evidence="1">The sequence shown here is derived from an EMBL/GenBank/DDBJ whole genome shotgun (WGS) entry which is preliminary data.</text>
</comment>
<dbReference type="EMBL" id="JASNVW010000003">
    <property type="protein sequence ID" value="MDK6028888.1"/>
    <property type="molecule type" value="Genomic_DNA"/>
</dbReference>
<evidence type="ECO:0000313" key="1">
    <source>
        <dbReference type="EMBL" id="MDK6028888.1"/>
    </source>
</evidence>
<organism evidence="1 2">
    <name type="scientific">Ignisphaera cupida</name>
    <dbReference type="NCBI Taxonomy" id="3050454"/>
    <lineage>
        <taxon>Archaea</taxon>
        <taxon>Thermoproteota</taxon>
        <taxon>Thermoprotei</taxon>
        <taxon>Desulfurococcales</taxon>
        <taxon>Desulfurococcaceae</taxon>
        <taxon>Ignisphaera</taxon>
    </lineage>
</organism>
<proteinExistence type="predicted"/>
<accession>A0ABD4Z7I6</accession>
<dbReference type="Proteomes" id="UP001529235">
    <property type="component" value="Unassembled WGS sequence"/>
</dbReference>
<dbReference type="AlphaFoldDB" id="A0ABD4Z7I6"/>